<name>A0A7S4HNZ3_9STRA</name>
<feature type="region of interest" description="Disordered" evidence="1">
    <location>
        <begin position="1"/>
        <end position="37"/>
    </location>
</feature>
<gene>
    <name evidence="3" type="ORF">OAUR00152_LOCUS2271</name>
</gene>
<evidence type="ECO:0000313" key="3">
    <source>
        <dbReference type="EMBL" id="CAE2204975.1"/>
    </source>
</evidence>
<feature type="compositionally biased region" description="Basic and acidic residues" evidence="1">
    <location>
        <begin position="260"/>
        <end position="275"/>
    </location>
</feature>
<dbReference type="InterPro" id="IPR049227">
    <property type="entry name" value="DUF6824"/>
</dbReference>
<evidence type="ECO:0000256" key="1">
    <source>
        <dbReference type="SAM" id="MobiDB-lite"/>
    </source>
</evidence>
<feature type="compositionally biased region" description="Low complexity" evidence="1">
    <location>
        <begin position="221"/>
        <end position="238"/>
    </location>
</feature>
<reference evidence="3" key="1">
    <citation type="submission" date="2021-01" db="EMBL/GenBank/DDBJ databases">
        <authorList>
            <person name="Corre E."/>
            <person name="Pelletier E."/>
            <person name="Niang G."/>
            <person name="Scheremetjew M."/>
            <person name="Finn R."/>
            <person name="Kale V."/>
            <person name="Holt S."/>
            <person name="Cochrane G."/>
            <person name="Meng A."/>
            <person name="Brown T."/>
            <person name="Cohen L."/>
        </authorList>
    </citation>
    <scope>NUCLEOTIDE SEQUENCE</scope>
    <source>
        <strain evidence="3">Isolate 1302-5</strain>
    </source>
</reference>
<accession>A0A7S4HNZ3</accession>
<feature type="compositionally biased region" description="Polar residues" evidence="1">
    <location>
        <begin position="1"/>
        <end position="11"/>
    </location>
</feature>
<evidence type="ECO:0000259" key="2">
    <source>
        <dbReference type="Pfam" id="PF20710"/>
    </source>
</evidence>
<feature type="domain" description="DUF6824" evidence="2">
    <location>
        <begin position="278"/>
        <end position="362"/>
    </location>
</feature>
<feature type="region of interest" description="Disordered" evidence="1">
    <location>
        <begin position="355"/>
        <end position="376"/>
    </location>
</feature>
<dbReference type="AlphaFoldDB" id="A0A7S4HNZ3"/>
<dbReference type="Pfam" id="PF20710">
    <property type="entry name" value="DUF6824"/>
    <property type="match status" value="1"/>
</dbReference>
<sequence length="376" mass="42055">MTMAKNKSSIKTEWVKDDQVSGESGESGFPDAASHTPRVTSNDWVYEYMHQEPSLRADVPVRSIFDGEAGVGLDPFPLPLDTENFIADEIFDFLKKIDRQGKGIHALDALAKKTRSQTRKSPSGSKFLGRKGPNLDTKSRTPCVQINDAPEARLVSPQEDHLADFLRNIEERYKVLLKGEEEQPSRWRKSACCRRGIQFGAKATDLPPDASAADSCEEQETPSIAASPSTPLSTSSRSQGEGAAPPSPLTLPGGAGKTSGQREADGEEKVYREPTESDVLLGRGGLTNHHAGNKRYRHEIDQLKPWYHSCRTKSEKKELSALFLEYIHGYGGRFLEREEDTGRWYLAPYRRARKKASQALRENKKQKREEQKRQQG</sequence>
<feature type="compositionally biased region" description="Basic and acidic residues" evidence="1">
    <location>
        <begin position="361"/>
        <end position="376"/>
    </location>
</feature>
<dbReference type="EMBL" id="HBKQ01003320">
    <property type="protein sequence ID" value="CAE2204975.1"/>
    <property type="molecule type" value="Transcribed_RNA"/>
</dbReference>
<feature type="region of interest" description="Disordered" evidence="1">
    <location>
        <begin position="202"/>
        <end position="293"/>
    </location>
</feature>
<proteinExistence type="predicted"/>
<protein>
    <recommendedName>
        <fullName evidence="2">DUF6824 domain-containing protein</fullName>
    </recommendedName>
</protein>
<feature type="region of interest" description="Disordered" evidence="1">
    <location>
        <begin position="113"/>
        <end position="141"/>
    </location>
</feature>
<organism evidence="3">
    <name type="scientific">Odontella aurita</name>
    <dbReference type="NCBI Taxonomy" id="265563"/>
    <lineage>
        <taxon>Eukaryota</taxon>
        <taxon>Sar</taxon>
        <taxon>Stramenopiles</taxon>
        <taxon>Ochrophyta</taxon>
        <taxon>Bacillariophyta</taxon>
        <taxon>Mediophyceae</taxon>
        <taxon>Biddulphiophycidae</taxon>
        <taxon>Eupodiscales</taxon>
        <taxon>Odontellaceae</taxon>
        <taxon>Odontella</taxon>
    </lineage>
</organism>